<dbReference type="SUPFAM" id="SSF88713">
    <property type="entry name" value="Glycoside hydrolase/deacetylase"/>
    <property type="match status" value="1"/>
</dbReference>
<evidence type="ECO:0000313" key="4">
    <source>
        <dbReference type="EMBL" id="SCX02564.1"/>
    </source>
</evidence>
<accession>A0A1G4V7Q3</accession>
<name>A0A1G4V7Q3_9FLAO</name>
<dbReference type="InterPro" id="IPR011330">
    <property type="entry name" value="Glyco_hydro/deAcase_b/a-brl"/>
</dbReference>
<feature type="domain" description="NodB homology" evidence="3">
    <location>
        <begin position="28"/>
        <end position="215"/>
    </location>
</feature>
<organism evidence="4 5">
    <name type="scientific">Flavobacterium saliperosum</name>
    <dbReference type="NCBI Taxonomy" id="329186"/>
    <lineage>
        <taxon>Bacteria</taxon>
        <taxon>Pseudomonadati</taxon>
        <taxon>Bacteroidota</taxon>
        <taxon>Flavobacteriia</taxon>
        <taxon>Flavobacteriales</taxon>
        <taxon>Flavobacteriaceae</taxon>
        <taxon>Flavobacterium</taxon>
    </lineage>
</organism>
<proteinExistence type="predicted"/>
<evidence type="ECO:0000256" key="1">
    <source>
        <dbReference type="ARBA" id="ARBA00022723"/>
    </source>
</evidence>
<keyword evidence="1" id="KW-0479">Metal-binding</keyword>
<evidence type="ECO:0000259" key="3">
    <source>
        <dbReference type="PROSITE" id="PS51677"/>
    </source>
</evidence>
<dbReference type="Proteomes" id="UP000182124">
    <property type="component" value="Unassembled WGS sequence"/>
</dbReference>
<dbReference type="GO" id="GO:0016020">
    <property type="term" value="C:membrane"/>
    <property type="evidence" value="ECO:0007669"/>
    <property type="project" value="TreeGrafter"/>
</dbReference>
<dbReference type="InterPro" id="IPR002509">
    <property type="entry name" value="NODB_dom"/>
</dbReference>
<dbReference type="RefSeq" id="WP_023575571.1">
    <property type="nucleotide sequence ID" value="NZ_CBCSBQ010000005.1"/>
</dbReference>
<dbReference type="eggNOG" id="COG0726">
    <property type="taxonomic scope" value="Bacteria"/>
</dbReference>
<evidence type="ECO:0000313" key="5">
    <source>
        <dbReference type="Proteomes" id="UP000182124"/>
    </source>
</evidence>
<dbReference type="PANTHER" id="PTHR10587">
    <property type="entry name" value="GLYCOSYL TRANSFERASE-RELATED"/>
    <property type="match status" value="1"/>
</dbReference>
<dbReference type="AlphaFoldDB" id="A0A1G4V7Q3"/>
<dbReference type="Pfam" id="PF01522">
    <property type="entry name" value="Polysacc_deac_1"/>
    <property type="match status" value="1"/>
</dbReference>
<dbReference type="GO" id="GO:0046872">
    <property type="term" value="F:metal ion binding"/>
    <property type="evidence" value="ECO:0007669"/>
    <property type="project" value="UniProtKB-KW"/>
</dbReference>
<dbReference type="EMBL" id="FMTY01000001">
    <property type="protein sequence ID" value="SCX02564.1"/>
    <property type="molecule type" value="Genomic_DNA"/>
</dbReference>
<dbReference type="PROSITE" id="PS51677">
    <property type="entry name" value="NODB"/>
    <property type="match status" value="1"/>
</dbReference>
<protein>
    <submittedName>
        <fullName evidence="4">Peptidoglycan/xylan/chitin deacetylase, PgdA/CDA1 family</fullName>
    </submittedName>
</protein>
<dbReference type="STRING" id="329186.SAMN02927925_00528"/>
<keyword evidence="2" id="KW-0378">Hydrolase</keyword>
<sequence>MDFYWIKTNKLIKRLFSNQVWDIPNAEKKIYLTFDDGPTPEVTEWVLSVLKQHDIKATFFCIGDNIRKHPELFQKVISEGHHIGNHTYNHLQGWKTSDKAYLENINSCEDVIRKKMTDDRHQSANCGLFRPPYGKIRPSQSARLRKKGYKIIMWDVLSADFDLRITPEKCLSNVIKNTTQGSIIVFHDSRKAFKNLEYTLPRTIEILKEKGFLFDTID</sequence>
<evidence type="ECO:0000256" key="2">
    <source>
        <dbReference type="ARBA" id="ARBA00022801"/>
    </source>
</evidence>
<gene>
    <name evidence="4" type="ORF">SAMN02927925_00528</name>
</gene>
<dbReference type="PANTHER" id="PTHR10587:SF133">
    <property type="entry name" value="CHITIN DEACETYLASE 1-RELATED"/>
    <property type="match status" value="1"/>
</dbReference>
<dbReference type="Gene3D" id="3.20.20.370">
    <property type="entry name" value="Glycoside hydrolase/deacetylase"/>
    <property type="match status" value="1"/>
</dbReference>
<dbReference type="GO" id="GO:0005975">
    <property type="term" value="P:carbohydrate metabolic process"/>
    <property type="evidence" value="ECO:0007669"/>
    <property type="project" value="InterPro"/>
</dbReference>
<dbReference type="CDD" id="cd10917">
    <property type="entry name" value="CE4_NodB_like_6s_7s"/>
    <property type="match status" value="1"/>
</dbReference>
<dbReference type="GO" id="GO:0016810">
    <property type="term" value="F:hydrolase activity, acting on carbon-nitrogen (but not peptide) bonds"/>
    <property type="evidence" value="ECO:0007669"/>
    <property type="project" value="InterPro"/>
</dbReference>
<reference evidence="4 5" key="1">
    <citation type="submission" date="2016-10" db="EMBL/GenBank/DDBJ databases">
        <authorList>
            <person name="de Groot N.N."/>
        </authorList>
    </citation>
    <scope>NUCLEOTIDE SEQUENCE [LARGE SCALE GENOMIC DNA]</scope>
    <source>
        <strain evidence="4 5">CGMCC 1.3801</strain>
    </source>
</reference>
<dbReference type="InterPro" id="IPR050248">
    <property type="entry name" value="Polysacc_deacetylase_ArnD"/>
</dbReference>